<dbReference type="Pfam" id="PF03446">
    <property type="entry name" value="NAD_binding_2"/>
    <property type="match status" value="1"/>
</dbReference>
<dbReference type="GO" id="GO:0016491">
    <property type="term" value="F:oxidoreductase activity"/>
    <property type="evidence" value="ECO:0007669"/>
    <property type="project" value="UniProtKB-KW"/>
</dbReference>
<keyword evidence="7" id="KW-1185">Reference proteome</keyword>
<dbReference type="InterPro" id="IPR013328">
    <property type="entry name" value="6PGD_dom2"/>
</dbReference>
<dbReference type="Pfam" id="PF14833">
    <property type="entry name" value="NAD_binding_11"/>
    <property type="match status" value="1"/>
</dbReference>
<feature type="domain" description="6-phosphogluconate dehydrogenase NADP-binding" evidence="4">
    <location>
        <begin position="3"/>
        <end position="167"/>
    </location>
</feature>
<dbReference type="PANTHER" id="PTHR43060">
    <property type="entry name" value="3-HYDROXYISOBUTYRATE DEHYDROGENASE-LIKE 1, MITOCHONDRIAL-RELATED"/>
    <property type="match status" value="1"/>
</dbReference>
<dbReference type="SUPFAM" id="SSF51735">
    <property type="entry name" value="NAD(P)-binding Rossmann-fold domains"/>
    <property type="match status" value="1"/>
</dbReference>
<dbReference type="AlphaFoldDB" id="A0A229FXK9"/>
<evidence type="ECO:0000256" key="3">
    <source>
        <dbReference type="PIRSR" id="PIRSR000103-1"/>
    </source>
</evidence>
<dbReference type="InterPro" id="IPR015815">
    <property type="entry name" value="HIBADH-related"/>
</dbReference>
<dbReference type="OrthoDB" id="9777604at2"/>
<accession>A0A229FXK9</accession>
<dbReference type="GO" id="GO:0050661">
    <property type="term" value="F:NADP binding"/>
    <property type="evidence" value="ECO:0007669"/>
    <property type="project" value="InterPro"/>
</dbReference>
<dbReference type="Gene3D" id="3.40.50.720">
    <property type="entry name" value="NAD(P)-binding Rossmann-like Domain"/>
    <property type="match status" value="1"/>
</dbReference>
<dbReference type="Gene3D" id="1.10.1040.10">
    <property type="entry name" value="N-(1-d-carboxylethyl)-l-norvaline Dehydrogenase, domain 2"/>
    <property type="match status" value="1"/>
</dbReference>
<keyword evidence="2" id="KW-0520">NAD</keyword>
<dbReference type="PIRSF" id="PIRSF000103">
    <property type="entry name" value="HIBADH"/>
    <property type="match status" value="1"/>
</dbReference>
<dbReference type="PANTHER" id="PTHR43060:SF15">
    <property type="entry name" value="3-HYDROXYISOBUTYRATE DEHYDROGENASE-LIKE 1, MITOCHONDRIAL-RELATED"/>
    <property type="match status" value="1"/>
</dbReference>
<sequence length="292" mass="30569">MSTIAFIGLGNMGRPMAGFLLKAGHQLRIYARRPEVFQNEAKHLIEAGAIACSSPAEAAQGADFIITNVMGTQDVAEVLHAGSEAAIKTAKSGAICIDHSTIDPQGAKDIAAVMASKGVAYVDAPVSGGVKAATEGTLVMMMGGSDQDVAKVKEIVKNYAKTITHIGGVGHGQVAKLCNQIAQVINIQGVAESLRFAQANGADLQKVFEAISGGMAGSRMLDLMGPKMVSRDFKAGIEARLHAKDFFLVKDASTKSHLDMPALQTVAVQLEKLMASGWGYDDTSSLLKVLEA</sequence>
<evidence type="ECO:0000259" key="5">
    <source>
        <dbReference type="Pfam" id="PF14833"/>
    </source>
</evidence>
<feature type="domain" description="3-hydroxyisobutyrate dehydrogenase-like NAD-binding" evidence="5">
    <location>
        <begin position="170"/>
        <end position="290"/>
    </location>
</feature>
<dbReference type="GO" id="GO:0051287">
    <property type="term" value="F:NAD binding"/>
    <property type="evidence" value="ECO:0007669"/>
    <property type="project" value="InterPro"/>
</dbReference>
<dbReference type="SUPFAM" id="SSF48179">
    <property type="entry name" value="6-phosphogluconate dehydrogenase C-terminal domain-like"/>
    <property type="match status" value="1"/>
</dbReference>
<feature type="active site" evidence="3">
    <location>
        <position position="176"/>
    </location>
</feature>
<name>A0A229FXK9_9BURK</name>
<evidence type="ECO:0000259" key="4">
    <source>
        <dbReference type="Pfam" id="PF03446"/>
    </source>
</evidence>
<evidence type="ECO:0000313" key="6">
    <source>
        <dbReference type="EMBL" id="OXL16298.1"/>
    </source>
</evidence>
<gene>
    <name evidence="6" type="ORF">AOC33_04310</name>
</gene>
<dbReference type="InterPro" id="IPR008927">
    <property type="entry name" value="6-PGluconate_DH-like_C_sf"/>
</dbReference>
<evidence type="ECO:0000256" key="2">
    <source>
        <dbReference type="ARBA" id="ARBA00023027"/>
    </source>
</evidence>
<evidence type="ECO:0000256" key="1">
    <source>
        <dbReference type="ARBA" id="ARBA00023002"/>
    </source>
</evidence>
<proteinExistence type="predicted"/>
<evidence type="ECO:0000313" key="7">
    <source>
        <dbReference type="Proteomes" id="UP000215188"/>
    </source>
</evidence>
<comment type="caution">
    <text evidence="6">The sequence shown here is derived from an EMBL/GenBank/DDBJ whole genome shotgun (WGS) entry which is preliminary data.</text>
</comment>
<reference evidence="6 7" key="1">
    <citation type="submission" date="2017-06" db="EMBL/GenBank/DDBJ databases">
        <title>Reclassification of a Polynucleobacter cosmopolitanus strain isolated from tropical Lake Victoria as Polynucleobacter victoriensis comb. nov.</title>
        <authorList>
            <person name="Hahn M.W."/>
        </authorList>
    </citation>
    <scope>NUCLEOTIDE SEQUENCE [LARGE SCALE GENOMIC DNA]</scope>
    <source>
        <strain evidence="6 7">MWH-MoIso2</strain>
    </source>
</reference>
<dbReference type="Proteomes" id="UP000215188">
    <property type="component" value="Unassembled WGS sequence"/>
</dbReference>
<dbReference type="EMBL" id="NJGG01000001">
    <property type="protein sequence ID" value="OXL16298.1"/>
    <property type="molecule type" value="Genomic_DNA"/>
</dbReference>
<dbReference type="RefSeq" id="WP_089515324.1">
    <property type="nucleotide sequence ID" value="NZ_NJGG01000001.1"/>
</dbReference>
<keyword evidence="1" id="KW-0560">Oxidoreductase</keyword>
<dbReference type="InterPro" id="IPR029154">
    <property type="entry name" value="HIBADH-like_NADP-bd"/>
</dbReference>
<organism evidence="6 7">
    <name type="scientific">Polynucleobacter cosmopolitanus</name>
    <dbReference type="NCBI Taxonomy" id="351345"/>
    <lineage>
        <taxon>Bacteria</taxon>
        <taxon>Pseudomonadati</taxon>
        <taxon>Pseudomonadota</taxon>
        <taxon>Betaproteobacteria</taxon>
        <taxon>Burkholderiales</taxon>
        <taxon>Burkholderiaceae</taxon>
        <taxon>Polynucleobacter</taxon>
    </lineage>
</organism>
<dbReference type="InterPro" id="IPR006115">
    <property type="entry name" value="6PGDH_NADP-bd"/>
</dbReference>
<dbReference type="InterPro" id="IPR036291">
    <property type="entry name" value="NAD(P)-bd_dom_sf"/>
</dbReference>
<protein>
    <submittedName>
        <fullName evidence="6">2-hydroxy-3-oxopropionate reductase</fullName>
    </submittedName>
</protein>